<accession>A0A8S3U2P7</accession>
<name>A0A8S3U2P7_MYTED</name>
<dbReference type="AlphaFoldDB" id="A0A8S3U2P7"/>
<sequence length="151" mass="17367">MLMKYFNDTKFCLLPEVVNSHTENLDNASFEDKDQSFILENQQKIKRILEYDSEEIEISSSIACRNALFPPVSKDERGASSNRCPSWAAEKFLKDISSLGFGEVEQKSHSLNKSSSLVFRKRKFEELSEPHIELIKKLKISNEKYINGTRG</sequence>
<evidence type="ECO:0000313" key="2">
    <source>
        <dbReference type="Proteomes" id="UP000683360"/>
    </source>
</evidence>
<evidence type="ECO:0000313" key="1">
    <source>
        <dbReference type="EMBL" id="CAG2237776.1"/>
    </source>
</evidence>
<dbReference type="EMBL" id="CAJPWZ010002404">
    <property type="protein sequence ID" value="CAG2237776.1"/>
    <property type="molecule type" value="Genomic_DNA"/>
</dbReference>
<comment type="caution">
    <text evidence="1">The sequence shown here is derived from an EMBL/GenBank/DDBJ whole genome shotgun (WGS) entry which is preliminary data.</text>
</comment>
<keyword evidence="2" id="KW-1185">Reference proteome</keyword>
<gene>
    <name evidence="1" type="ORF">MEDL_50221</name>
</gene>
<proteinExistence type="predicted"/>
<reference evidence="1" key="1">
    <citation type="submission" date="2021-03" db="EMBL/GenBank/DDBJ databases">
        <authorList>
            <person name="Bekaert M."/>
        </authorList>
    </citation>
    <scope>NUCLEOTIDE SEQUENCE</scope>
</reference>
<protein>
    <submittedName>
        <fullName evidence="1">Uncharacterized protein</fullName>
    </submittedName>
</protein>
<organism evidence="1 2">
    <name type="scientific">Mytilus edulis</name>
    <name type="common">Blue mussel</name>
    <dbReference type="NCBI Taxonomy" id="6550"/>
    <lineage>
        <taxon>Eukaryota</taxon>
        <taxon>Metazoa</taxon>
        <taxon>Spiralia</taxon>
        <taxon>Lophotrochozoa</taxon>
        <taxon>Mollusca</taxon>
        <taxon>Bivalvia</taxon>
        <taxon>Autobranchia</taxon>
        <taxon>Pteriomorphia</taxon>
        <taxon>Mytilida</taxon>
        <taxon>Mytiloidea</taxon>
        <taxon>Mytilidae</taxon>
        <taxon>Mytilinae</taxon>
        <taxon>Mytilus</taxon>
    </lineage>
</organism>
<dbReference type="Proteomes" id="UP000683360">
    <property type="component" value="Unassembled WGS sequence"/>
</dbReference>